<evidence type="ECO:0000259" key="4">
    <source>
        <dbReference type="Pfam" id="PF13193"/>
    </source>
</evidence>
<accession>A0A0M0LK95</accession>
<dbReference type="Gene3D" id="3.40.50.12780">
    <property type="entry name" value="N-terminal domain of ligase-like"/>
    <property type="match status" value="1"/>
</dbReference>
<dbReference type="RefSeq" id="WP_053415627.1">
    <property type="nucleotide sequence ID" value="NZ_LILB01000001.1"/>
</dbReference>
<evidence type="ECO:0000256" key="2">
    <source>
        <dbReference type="ARBA" id="ARBA00022598"/>
    </source>
</evidence>
<dbReference type="InterPro" id="IPR042099">
    <property type="entry name" value="ANL_N_sf"/>
</dbReference>
<keyword evidence="2" id="KW-0436">Ligase</keyword>
<dbReference type="Gene3D" id="3.30.300.30">
    <property type="match status" value="1"/>
</dbReference>
<dbReference type="AlphaFoldDB" id="A0A0M0LK95"/>
<dbReference type="InterPro" id="IPR000873">
    <property type="entry name" value="AMP-dep_synth/lig_dom"/>
</dbReference>
<feature type="domain" description="AMP-binding enzyme C-terminal" evidence="4">
    <location>
        <begin position="403"/>
        <end position="478"/>
    </location>
</feature>
<comment type="similarity">
    <text evidence="1">Belongs to the ATP-dependent AMP-binding enzyme family.</text>
</comment>
<dbReference type="InterPro" id="IPR045851">
    <property type="entry name" value="AMP-bd_C_sf"/>
</dbReference>
<organism evidence="5 6">
    <name type="scientific">Viridibacillus arvi</name>
    <dbReference type="NCBI Taxonomy" id="263475"/>
    <lineage>
        <taxon>Bacteria</taxon>
        <taxon>Bacillati</taxon>
        <taxon>Bacillota</taxon>
        <taxon>Bacilli</taxon>
        <taxon>Bacillales</taxon>
        <taxon>Caryophanaceae</taxon>
        <taxon>Viridibacillus</taxon>
    </lineage>
</organism>
<feature type="domain" description="AMP-dependent synthetase/ligase" evidence="3">
    <location>
        <begin position="9"/>
        <end position="353"/>
    </location>
</feature>
<reference evidence="6" key="1">
    <citation type="submission" date="2015-08" db="EMBL/GenBank/DDBJ databases">
        <title>Fjat-10028 dsm 16317.</title>
        <authorList>
            <person name="Liu B."/>
            <person name="Wang J."/>
            <person name="Zhu Y."/>
            <person name="Liu G."/>
            <person name="Chen Q."/>
            <person name="Chen Z."/>
            <person name="Lan J."/>
            <person name="Che J."/>
            <person name="Ge C."/>
            <person name="Shi H."/>
            <person name="Pan Z."/>
            <person name="Liu X."/>
        </authorList>
    </citation>
    <scope>NUCLEOTIDE SEQUENCE [LARGE SCALE GENOMIC DNA]</scope>
    <source>
        <strain evidence="6">DSM 16317</strain>
    </source>
</reference>
<proteinExistence type="inferred from homology"/>
<evidence type="ECO:0000313" key="6">
    <source>
        <dbReference type="Proteomes" id="UP000036867"/>
    </source>
</evidence>
<keyword evidence="6" id="KW-1185">Reference proteome</keyword>
<evidence type="ECO:0000256" key="1">
    <source>
        <dbReference type="ARBA" id="ARBA00006432"/>
    </source>
</evidence>
<dbReference type="GeneID" id="301135106"/>
<comment type="caution">
    <text evidence="5">The sequence shown here is derived from an EMBL/GenBank/DDBJ whole genome shotgun (WGS) entry which is preliminary data.</text>
</comment>
<dbReference type="Pfam" id="PF13193">
    <property type="entry name" value="AMP-binding_C"/>
    <property type="match status" value="1"/>
</dbReference>
<dbReference type="STRING" id="263475.AMD00_03145"/>
<name>A0A0M0LK95_9BACL</name>
<gene>
    <name evidence="5" type="ORF">AMD00_03145</name>
</gene>
<dbReference type="Proteomes" id="UP000036867">
    <property type="component" value="Unassembled WGS sequence"/>
</dbReference>
<protein>
    <recommendedName>
        <fullName evidence="7">Acyl-CoA synthetase</fullName>
    </recommendedName>
</protein>
<evidence type="ECO:0000259" key="3">
    <source>
        <dbReference type="Pfam" id="PF00501"/>
    </source>
</evidence>
<dbReference type="PROSITE" id="PS00455">
    <property type="entry name" value="AMP_BINDING"/>
    <property type="match status" value="1"/>
</dbReference>
<dbReference type="Pfam" id="PF00501">
    <property type="entry name" value="AMP-binding"/>
    <property type="match status" value="1"/>
</dbReference>
<dbReference type="PANTHER" id="PTHR43201">
    <property type="entry name" value="ACYL-COA SYNTHETASE"/>
    <property type="match status" value="1"/>
</dbReference>
<dbReference type="InterPro" id="IPR020845">
    <property type="entry name" value="AMP-binding_CS"/>
</dbReference>
<dbReference type="GO" id="GO:0031956">
    <property type="term" value="F:medium-chain fatty acid-CoA ligase activity"/>
    <property type="evidence" value="ECO:0007669"/>
    <property type="project" value="TreeGrafter"/>
</dbReference>
<dbReference type="OrthoDB" id="9757771at2"/>
<sequence length="491" mass="55819">MNIVDQIRDYAQTTPDKIAIQYNEIVITYKDFINCIHQVGNGLLSISTEKNNKVAIFMNNKVEFLEVFLGAISAGYIPIPMDPKWSDKEISYVLSVCEPTVLFIDEEFKGKVMNVHYPVIVVGGNYIEWRQRYSTRIPTILHQPTTLFIGFTSGTTGDPKGFVRSHHSWIESCYATKDAFLMKQQDHVIAPGPLVHSMSLFAAFNTLFIGATFQLIDKFSPVKVVQVMQRVENTVLYLVPTMIEGLLSYLRKHTVNFFEPKSIISSGAKWTEESKLEVLKLFSNSDVFEFYGSSEASYIAYLPAAEQIIKPKSVGKPFPNVKISIRHDDGTEVETGEIGQLFVSSDMIFDCYFKNEIETDKVLQGSWLALGDYALKDREGYLYIVGRAKNMMITGGLNVFPEEIEDVLCSLDEVSEVMVYGHPDTYWGEKIVAIIQWKSNKELSHLQIKEYCRKHLATYKIPQIIKSVKDFQYTGSGKIARDKMQKQIVEV</sequence>
<evidence type="ECO:0000313" key="5">
    <source>
        <dbReference type="EMBL" id="KOO51485.1"/>
    </source>
</evidence>
<dbReference type="PANTHER" id="PTHR43201:SF5">
    <property type="entry name" value="MEDIUM-CHAIN ACYL-COA LIGASE ACSF2, MITOCHONDRIAL"/>
    <property type="match status" value="1"/>
</dbReference>
<dbReference type="InterPro" id="IPR025110">
    <property type="entry name" value="AMP-bd_C"/>
</dbReference>
<dbReference type="EMBL" id="LILB01000001">
    <property type="protein sequence ID" value="KOO51485.1"/>
    <property type="molecule type" value="Genomic_DNA"/>
</dbReference>
<dbReference type="SUPFAM" id="SSF56801">
    <property type="entry name" value="Acetyl-CoA synthetase-like"/>
    <property type="match status" value="1"/>
</dbReference>
<dbReference type="GO" id="GO:0006631">
    <property type="term" value="P:fatty acid metabolic process"/>
    <property type="evidence" value="ECO:0007669"/>
    <property type="project" value="TreeGrafter"/>
</dbReference>
<evidence type="ECO:0008006" key="7">
    <source>
        <dbReference type="Google" id="ProtNLM"/>
    </source>
</evidence>